<sequence length="213" mass="23717">MTSLHDEDPWFRFSFGSDLSVWSAAFVHRGSAEARRGSTKPALIGGKERWRARNDGLHHRSHTPAAGNGEGRRWQRLYGPQVRNAEEIGWCLSPAYRSGGWSVNRRHSSLVNGRRSADGTEHARRNNNPLSSLIRGERATTWLKRSRQMTTVWTSTTIIVHLSVGTLLIWSCVFTAAQPGDHQCKVASRSPLLCYAIHSTTTTIAIAVTDSRA</sequence>
<dbReference type="AlphaFoldDB" id="A0A183J982"/>
<name>A0A183J982_9BILA</name>
<dbReference type="WBParaSite" id="SBAD_0001283801-mRNA-1">
    <property type="protein sequence ID" value="SBAD_0001283801-mRNA-1"/>
    <property type="gene ID" value="SBAD_0001283801"/>
</dbReference>
<reference evidence="2 3" key="2">
    <citation type="submission" date="2018-11" db="EMBL/GenBank/DDBJ databases">
        <authorList>
            <consortium name="Pathogen Informatics"/>
        </authorList>
    </citation>
    <scope>NUCLEOTIDE SEQUENCE [LARGE SCALE GENOMIC DNA]</scope>
</reference>
<feature type="region of interest" description="Disordered" evidence="1">
    <location>
        <begin position="53"/>
        <end position="72"/>
    </location>
</feature>
<evidence type="ECO:0000313" key="2">
    <source>
        <dbReference type="EMBL" id="VDP48270.1"/>
    </source>
</evidence>
<dbReference type="EMBL" id="UZAM01017773">
    <property type="protein sequence ID" value="VDP48270.1"/>
    <property type="molecule type" value="Genomic_DNA"/>
</dbReference>
<proteinExistence type="predicted"/>
<reference evidence="4" key="1">
    <citation type="submission" date="2016-06" db="UniProtKB">
        <authorList>
            <consortium name="WormBaseParasite"/>
        </authorList>
    </citation>
    <scope>IDENTIFICATION</scope>
</reference>
<accession>A0A183J982</accession>
<keyword evidence="3" id="KW-1185">Reference proteome</keyword>
<protein>
    <submittedName>
        <fullName evidence="2 4">Uncharacterized protein</fullName>
    </submittedName>
</protein>
<dbReference type="Proteomes" id="UP000270296">
    <property type="component" value="Unassembled WGS sequence"/>
</dbReference>
<evidence type="ECO:0000313" key="4">
    <source>
        <dbReference type="WBParaSite" id="SBAD_0001283801-mRNA-1"/>
    </source>
</evidence>
<organism evidence="4">
    <name type="scientific">Soboliphyme baturini</name>
    <dbReference type="NCBI Taxonomy" id="241478"/>
    <lineage>
        <taxon>Eukaryota</taxon>
        <taxon>Metazoa</taxon>
        <taxon>Ecdysozoa</taxon>
        <taxon>Nematoda</taxon>
        <taxon>Enoplea</taxon>
        <taxon>Dorylaimia</taxon>
        <taxon>Dioctophymatida</taxon>
        <taxon>Dioctophymatoidea</taxon>
        <taxon>Soboliphymatidae</taxon>
        <taxon>Soboliphyme</taxon>
    </lineage>
</organism>
<evidence type="ECO:0000313" key="3">
    <source>
        <dbReference type="Proteomes" id="UP000270296"/>
    </source>
</evidence>
<evidence type="ECO:0000256" key="1">
    <source>
        <dbReference type="SAM" id="MobiDB-lite"/>
    </source>
</evidence>
<gene>
    <name evidence="2" type="ORF">SBAD_LOCUS12430</name>
</gene>